<evidence type="ECO:0000313" key="5">
    <source>
        <dbReference type="Proteomes" id="UP000182379"/>
    </source>
</evidence>
<dbReference type="PANTHER" id="PTHR47957">
    <property type="entry name" value="ATP-DEPENDENT HELICASE HRQ1"/>
    <property type="match status" value="1"/>
</dbReference>
<comment type="caution">
    <text evidence="4">The sequence shown here is derived from an EMBL/GenBank/DDBJ whole genome shotgun (WGS) entry which is preliminary data.</text>
</comment>
<keyword evidence="1" id="KW-0547">Nucleotide-binding</keyword>
<dbReference type="Proteomes" id="UP000182379">
    <property type="component" value="Unassembled WGS sequence"/>
</dbReference>
<dbReference type="Gene3D" id="3.40.50.300">
    <property type="entry name" value="P-loop containing nucleotide triphosphate hydrolases"/>
    <property type="match status" value="2"/>
</dbReference>
<proteinExistence type="predicted"/>
<dbReference type="SUPFAM" id="SSF52540">
    <property type="entry name" value="P-loop containing nucleoside triphosphate hydrolases"/>
    <property type="match status" value="2"/>
</dbReference>
<dbReference type="GO" id="GO:0036297">
    <property type="term" value="P:interstrand cross-link repair"/>
    <property type="evidence" value="ECO:0007669"/>
    <property type="project" value="TreeGrafter"/>
</dbReference>
<dbReference type="GO" id="GO:0003676">
    <property type="term" value="F:nucleic acid binding"/>
    <property type="evidence" value="ECO:0007669"/>
    <property type="project" value="InterPro"/>
</dbReference>
<reference evidence="4 5" key="1">
    <citation type="submission" date="2016-10" db="EMBL/GenBank/DDBJ databases">
        <authorList>
            <person name="Varghese N."/>
            <person name="Submissions S."/>
        </authorList>
    </citation>
    <scope>NUCLEOTIDE SEQUENCE [LARGE SCALE GENOMIC DNA]</scope>
    <source>
        <strain evidence="4 5">WCC6</strain>
    </source>
</reference>
<dbReference type="Pfam" id="PF00271">
    <property type="entry name" value="Helicase_C"/>
    <property type="match status" value="1"/>
</dbReference>
<keyword evidence="4" id="KW-0347">Helicase</keyword>
<dbReference type="PROSITE" id="PS51192">
    <property type="entry name" value="HELICASE_ATP_BIND_1"/>
    <property type="match status" value="1"/>
</dbReference>
<evidence type="ECO:0000256" key="1">
    <source>
        <dbReference type="ARBA" id="ARBA00022741"/>
    </source>
</evidence>
<dbReference type="InterPro" id="IPR001650">
    <property type="entry name" value="Helicase_C-like"/>
</dbReference>
<evidence type="ECO:0000313" key="4">
    <source>
        <dbReference type="EMBL" id="SDW34917.1"/>
    </source>
</evidence>
<protein>
    <submittedName>
        <fullName evidence="4">Helicase conserved C-terminal domain-containing protein</fullName>
    </submittedName>
</protein>
<dbReference type="InterPro" id="IPR011545">
    <property type="entry name" value="DEAD/DEAH_box_helicase_dom"/>
</dbReference>
<gene>
    <name evidence="4" type="ORF">SAMN05216495_1012</name>
</gene>
<accession>A0A1H2STQ0</accession>
<dbReference type="Pfam" id="PF00270">
    <property type="entry name" value="DEAD"/>
    <property type="match status" value="1"/>
</dbReference>
<dbReference type="GO" id="GO:0006289">
    <property type="term" value="P:nucleotide-excision repair"/>
    <property type="evidence" value="ECO:0007669"/>
    <property type="project" value="TreeGrafter"/>
</dbReference>
<evidence type="ECO:0000256" key="2">
    <source>
        <dbReference type="ARBA" id="ARBA00022840"/>
    </source>
</evidence>
<dbReference type="InterPro" id="IPR018973">
    <property type="entry name" value="MZB"/>
</dbReference>
<dbReference type="Pfam" id="PF09369">
    <property type="entry name" value="MZB"/>
    <property type="match status" value="1"/>
</dbReference>
<dbReference type="InterPro" id="IPR014001">
    <property type="entry name" value="Helicase_ATP-bd"/>
</dbReference>
<organism evidence="4 5">
    <name type="scientific">Acidaminococcus fermentans</name>
    <dbReference type="NCBI Taxonomy" id="905"/>
    <lineage>
        <taxon>Bacteria</taxon>
        <taxon>Bacillati</taxon>
        <taxon>Bacillota</taxon>
        <taxon>Negativicutes</taxon>
        <taxon>Acidaminococcales</taxon>
        <taxon>Acidaminococcaceae</taxon>
        <taxon>Acidaminococcus</taxon>
    </lineage>
</organism>
<feature type="domain" description="Helicase ATP-binding" evidence="3">
    <location>
        <begin position="100"/>
        <end position="382"/>
    </location>
</feature>
<keyword evidence="4" id="KW-0378">Hydrolase</keyword>
<name>A0A1H2STQ0_ACIFE</name>
<dbReference type="GO" id="GO:0043138">
    <property type="term" value="F:3'-5' DNA helicase activity"/>
    <property type="evidence" value="ECO:0007669"/>
    <property type="project" value="TreeGrafter"/>
</dbReference>
<keyword evidence="2" id="KW-0067">ATP-binding</keyword>
<sequence>MMSHGAEYVQKRLRTELEKYILSQYFGKSPILLETIKSKLDKEGLLYQKPYIESSPAYETMENGIQQANIEKWLKDFFLTLAKENLGVYVSPYSHQIKALEQTGMGKDLFVATGTGSGKTECFMWPLLAKIAKEARNQPHTWEKRGIRTIIMYPMNALVSDQVSRLRKLLGDRKGKFIEIFRDFCGKSSRQPQFGMYTGRTPYPGANPDKTADNKLRKTLQRLVEQEDKENLYLELLEMEGKIPAKKNLHLFLEQLQNDIHKPDPEDAELITRFEMQQYCPDILITNYSMLEYMLLRPIEKKIWMDTKEWLNSSPDNKLLFIIDEAHMYRGSAGGEVALLLRRLFYKLGIERNRVQFILTTASMPRKSEQDKKSVEQFFQELTASDQSEFIYLTGTQEKLNPKQVYEIPTTKFKNVNLEDFERDEAGKLDCLNQFWNGVPGRKSDFSACSEASEWMYENLIHYRPFLQLFELCRGEAVSLDELAMKIFPDLSNEDGLNAVSVLLSFAPLACNKKGMRLFPARMHMLFRGIKGVYACVNEKCKKHIEHGGISLGQVFLSENQLLCPSCNSPVYELCNDRRCGALFYRGYVLEEEVTRGRAYLWQYPGQLLDQELKAIYLYIPTKDFKWQERIKNQYAIRPCYMDVKSGFLYFNDDRKEGEEGYRKFYYSEFIGEGRPKEYTFQTCPHCQHQLSQKQLSTFETRGNQSFNNLITTQFNLEPAVSEKEKAPGRFPNAGRKVLLFSDSRQRAARLARDMSEASEFEVARKLFILAIRQMQDCMQQGEDLSLDDLYGFFCIQAKKQNMNLFTGNKHDSFLTHCENEYRTYEKRTRIKHSYRPRITNEEAVYDFQSYLLRFFCGGYNTFYDSAASWLDMSEEAEVDVFGDELFNELHFSEEEFKEFFNAWLLNVFDSATALGNGISDDCRMEVRPNYGKGFGLKKDWKFSQNLRKIMGWKGANETEIKLKSLIQNTILKENQENGRYYIDMKAVVPRFDPDHQWFRCEKCAEITPYLLNGRCPFCGSEKIHKLEKSDMEALAFWNAPLQSALKGEPIHSIDTEEHTAQLSHKDQRDDLWSRTEEYELRFQDLTQEGELPVDILSSTTTMEVGIDIGSLIAVGLRNIPPMRENYQQRAGRAGRRGASLSTIVTYCDGGPHDTQYFKNPQPMFRGDPRRPWIDMESEKLIFRHLNMVAFETFLEKHQASLDRMSTIEFLTTLLPNFEDFIQNYSIYENKILLPQGISPDQNKFRLELIQGIHEIEQRWKKHPELFEEENGANRRRAKSLLDALYEKGIIPTYSFPKNVVSTYIQGENGQVEYEVPRGLDVAISEYAPGRSLVVDKQTYQIGGLYYPGSEFKKSAWNLPAKSFMEDPNYLKQVKLCPKCGWFGLAENSSEHCPFCGNPILKSDIPLLRPWGFAPRDGKPIQEVQLQETYSSVQQPLYSTVPDSDEMVLVKGAKHIRMAARKNQQIIMVNTGENRNGFMVCKDCGAAMPGDTPQVLKNIQRPYNSQKKCHHENVEHVNLGFDFITDMLVMEFYLDPMKIAVEQNQNLWLNRAAQSLAEALRLVASQELDIEFTELVTGYRVRRNQKEAFVDIYIYDALSSGAGYAVSISRDIPTILEKIKNRLADCTCDSACSNCLKHYRNQHVHGLLDRFAALDLLKWGMEGICPPPLEIDRQIKLLNPIKRILAEMGFTTEKEKNTIFCTYKGEKRKLVVYPAMMQKPHKSGEVAVSDAFLKYAKPYAVKMIAEEWSDK</sequence>
<dbReference type="EMBL" id="FNOP01000001">
    <property type="protein sequence ID" value="SDW34917.1"/>
    <property type="molecule type" value="Genomic_DNA"/>
</dbReference>
<dbReference type="InterPro" id="IPR027417">
    <property type="entry name" value="P-loop_NTPase"/>
</dbReference>
<evidence type="ECO:0000259" key="3">
    <source>
        <dbReference type="PROSITE" id="PS51192"/>
    </source>
</evidence>
<dbReference type="PANTHER" id="PTHR47957:SF3">
    <property type="entry name" value="ATP-DEPENDENT HELICASE HRQ1"/>
    <property type="match status" value="1"/>
</dbReference>
<dbReference type="GO" id="GO:0005524">
    <property type="term" value="F:ATP binding"/>
    <property type="evidence" value="ECO:0007669"/>
    <property type="project" value="UniProtKB-KW"/>
</dbReference>
<dbReference type="SMART" id="SM00487">
    <property type="entry name" value="DEXDc"/>
    <property type="match status" value="1"/>
</dbReference>